<evidence type="ECO:0000313" key="1">
    <source>
        <dbReference type="EMBL" id="KAK9008713.1"/>
    </source>
</evidence>
<protein>
    <submittedName>
        <fullName evidence="1">Uncharacterized protein</fullName>
    </submittedName>
</protein>
<gene>
    <name evidence="1" type="ORF">V6N11_075596</name>
</gene>
<sequence>MQVFGASPPVGFFEKPFGDWLHDNLLSKTDSAECGGRFFSCYGTGSRNAWRSPPRSLDARVEEERRSWVSTQLPEAMGD</sequence>
<accession>A0ABR2R6Z0</accession>
<evidence type="ECO:0000313" key="2">
    <source>
        <dbReference type="Proteomes" id="UP001396334"/>
    </source>
</evidence>
<dbReference type="EMBL" id="JBBPBN010000026">
    <property type="protein sequence ID" value="KAK9008713.1"/>
    <property type="molecule type" value="Genomic_DNA"/>
</dbReference>
<reference evidence="1 2" key="1">
    <citation type="journal article" date="2024" name="G3 (Bethesda)">
        <title>Genome assembly of Hibiscus sabdariffa L. provides insights into metabolisms of medicinal natural products.</title>
        <authorList>
            <person name="Kim T."/>
        </authorList>
    </citation>
    <scope>NUCLEOTIDE SEQUENCE [LARGE SCALE GENOMIC DNA]</scope>
    <source>
        <strain evidence="1">TK-2024</strain>
        <tissue evidence="1">Old leaves</tissue>
    </source>
</reference>
<comment type="caution">
    <text evidence="1">The sequence shown here is derived from an EMBL/GenBank/DDBJ whole genome shotgun (WGS) entry which is preliminary data.</text>
</comment>
<organism evidence="1 2">
    <name type="scientific">Hibiscus sabdariffa</name>
    <name type="common">roselle</name>
    <dbReference type="NCBI Taxonomy" id="183260"/>
    <lineage>
        <taxon>Eukaryota</taxon>
        <taxon>Viridiplantae</taxon>
        <taxon>Streptophyta</taxon>
        <taxon>Embryophyta</taxon>
        <taxon>Tracheophyta</taxon>
        <taxon>Spermatophyta</taxon>
        <taxon>Magnoliopsida</taxon>
        <taxon>eudicotyledons</taxon>
        <taxon>Gunneridae</taxon>
        <taxon>Pentapetalae</taxon>
        <taxon>rosids</taxon>
        <taxon>malvids</taxon>
        <taxon>Malvales</taxon>
        <taxon>Malvaceae</taxon>
        <taxon>Malvoideae</taxon>
        <taxon>Hibiscus</taxon>
    </lineage>
</organism>
<dbReference type="Proteomes" id="UP001396334">
    <property type="component" value="Unassembled WGS sequence"/>
</dbReference>
<keyword evidence="2" id="KW-1185">Reference proteome</keyword>
<proteinExistence type="predicted"/>
<name>A0ABR2R6Z0_9ROSI</name>